<dbReference type="InterPro" id="IPR013094">
    <property type="entry name" value="AB_hydrolase_3"/>
</dbReference>
<accession>A0ABX5SGM8</accession>
<reference evidence="3 4" key="1">
    <citation type="submission" date="2019-03" db="EMBL/GenBank/DDBJ databases">
        <title>Draft Genome Sequences of Six Type Strains of the Genus Massilia.</title>
        <authorList>
            <person name="Miess H."/>
            <person name="Frediansyhah A."/>
            <person name="Gross H."/>
        </authorList>
    </citation>
    <scope>NUCLEOTIDE SEQUENCE [LARGE SCALE GENOMIC DNA]</scope>
    <source>
        <strain evidence="3 4">DSM 17505</strain>
    </source>
</reference>
<feature type="domain" description="Alpha/beta hydrolase fold-3" evidence="2">
    <location>
        <begin position="81"/>
        <end position="287"/>
    </location>
</feature>
<keyword evidence="1 3" id="KW-0378">Hydrolase</keyword>
<dbReference type="PANTHER" id="PTHR48081">
    <property type="entry name" value="AB HYDROLASE SUPERFAMILY PROTEIN C4A8.06C"/>
    <property type="match status" value="1"/>
</dbReference>
<dbReference type="Proteomes" id="UP000294359">
    <property type="component" value="Chromosome"/>
</dbReference>
<sequence>MQKVLEAYAALDAKPVQTLAPPEARRQPGTGEAVAKVLKDDGKAAPSPAALTVRHLSARGPGGDVPLHVYTPSGKGPFPVIVYFHGGGFVLGDTKAYEPSIRALAQGANAVVVSVDYRLAPEHRFPAAPEDAFAAWQWALAHTQELNGDPARVAVAGESAGGTLAAVVALMARDRQVTAPSRQVLIYPVLNDDMSTPSYQRNASAQPLDKPAMQWFLHQYAPRPEDRASPIALPMKANTLKGLAPATIVAAEIDPLASEARAYADRLKADGVAVQYREFDGVTHGFFGMHAALPKAEDAQKFVAEDLKKAFGGKP</sequence>
<proteinExistence type="predicted"/>
<dbReference type="GO" id="GO:0016787">
    <property type="term" value="F:hydrolase activity"/>
    <property type="evidence" value="ECO:0007669"/>
    <property type="project" value="UniProtKB-KW"/>
</dbReference>
<organism evidence="3 4">
    <name type="scientific">Pseudoduganella plicata</name>
    <dbReference type="NCBI Taxonomy" id="321984"/>
    <lineage>
        <taxon>Bacteria</taxon>
        <taxon>Pseudomonadati</taxon>
        <taxon>Pseudomonadota</taxon>
        <taxon>Betaproteobacteria</taxon>
        <taxon>Burkholderiales</taxon>
        <taxon>Oxalobacteraceae</taxon>
        <taxon>Telluria group</taxon>
        <taxon>Pseudoduganella</taxon>
    </lineage>
</organism>
<dbReference type="Gene3D" id="3.40.50.1820">
    <property type="entry name" value="alpha/beta hydrolase"/>
    <property type="match status" value="1"/>
</dbReference>
<dbReference type="SUPFAM" id="SSF53474">
    <property type="entry name" value="alpha/beta-Hydrolases"/>
    <property type="match status" value="1"/>
</dbReference>
<dbReference type="EMBL" id="CP038026">
    <property type="protein sequence ID" value="QBQ39257.1"/>
    <property type="molecule type" value="Genomic_DNA"/>
</dbReference>
<dbReference type="Pfam" id="PF07859">
    <property type="entry name" value="Abhydrolase_3"/>
    <property type="match status" value="1"/>
</dbReference>
<evidence type="ECO:0000313" key="4">
    <source>
        <dbReference type="Proteomes" id="UP000294359"/>
    </source>
</evidence>
<gene>
    <name evidence="3" type="ORF">E1742_03500</name>
</gene>
<protein>
    <submittedName>
        <fullName evidence="3">Alpha/beta hydrolase</fullName>
    </submittedName>
</protein>
<evidence type="ECO:0000313" key="3">
    <source>
        <dbReference type="EMBL" id="QBQ39257.1"/>
    </source>
</evidence>
<dbReference type="InterPro" id="IPR029058">
    <property type="entry name" value="AB_hydrolase_fold"/>
</dbReference>
<evidence type="ECO:0000256" key="1">
    <source>
        <dbReference type="ARBA" id="ARBA00022801"/>
    </source>
</evidence>
<evidence type="ECO:0000259" key="2">
    <source>
        <dbReference type="Pfam" id="PF07859"/>
    </source>
</evidence>
<name>A0ABX5SGM8_9BURK</name>
<keyword evidence="4" id="KW-1185">Reference proteome</keyword>
<dbReference type="PANTHER" id="PTHR48081:SF8">
    <property type="entry name" value="ALPHA_BETA HYDROLASE FOLD-3 DOMAIN-CONTAINING PROTEIN-RELATED"/>
    <property type="match status" value="1"/>
</dbReference>
<dbReference type="InterPro" id="IPR050300">
    <property type="entry name" value="GDXG_lipolytic_enzyme"/>
</dbReference>